<evidence type="ECO:0000313" key="1">
    <source>
        <dbReference type="EMBL" id="GGM90521.1"/>
    </source>
</evidence>
<evidence type="ECO:0000313" key="2">
    <source>
        <dbReference type="Proteomes" id="UP000642070"/>
    </source>
</evidence>
<name>A0A917UG60_9ACTN</name>
<protein>
    <submittedName>
        <fullName evidence="1">Uncharacterized protein</fullName>
    </submittedName>
</protein>
<proteinExistence type="predicted"/>
<dbReference type="EMBL" id="BMPI01000147">
    <property type="protein sequence ID" value="GGM90521.1"/>
    <property type="molecule type" value="Genomic_DNA"/>
</dbReference>
<keyword evidence="2" id="KW-1185">Reference proteome</keyword>
<sequence length="155" mass="17317">MTVGLGAAPAQAKTMSAKLSIDRNPQPGGKYPVTINVWIPMNEYDSHGYYNNGARMLVRFFADDPLFDALLSPFANGTGFEKTWFRNDPGYTAESDGIHLRYQFLAPGRELDEDPSDWLGNNYRDEIYFTVMFIDGDGVTSISNSNVATGYFCCR</sequence>
<comment type="caution">
    <text evidence="1">The sequence shown here is derived from an EMBL/GenBank/DDBJ whole genome shotgun (WGS) entry which is preliminary data.</text>
</comment>
<gene>
    <name evidence="1" type="ORF">GCM10007977_110660</name>
</gene>
<dbReference type="AlphaFoldDB" id="A0A917UG60"/>
<reference evidence="1" key="1">
    <citation type="journal article" date="2014" name="Int. J. Syst. Evol. Microbiol.">
        <title>Complete genome sequence of Corynebacterium casei LMG S-19264T (=DSM 44701T), isolated from a smear-ripened cheese.</title>
        <authorList>
            <consortium name="US DOE Joint Genome Institute (JGI-PGF)"/>
            <person name="Walter F."/>
            <person name="Albersmeier A."/>
            <person name="Kalinowski J."/>
            <person name="Ruckert C."/>
        </authorList>
    </citation>
    <scope>NUCLEOTIDE SEQUENCE</scope>
    <source>
        <strain evidence="1">JCM 19831</strain>
    </source>
</reference>
<organism evidence="1 2">
    <name type="scientific">Dactylosporangium sucinum</name>
    <dbReference type="NCBI Taxonomy" id="1424081"/>
    <lineage>
        <taxon>Bacteria</taxon>
        <taxon>Bacillati</taxon>
        <taxon>Actinomycetota</taxon>
        <taxon>Actinomycetes</taxon>
        <taxon>Micromonosporales</taxon>
        <taxon>Micromonosporaceae</taxon>
        <taxon>Dactylosporangium</taxon>
    </lineage>
</organism>
<reference evidence="1" key="2">
    <citation type="submission" date="2020-09" db="EMBL/GenBank/DDBJ databases">
        <authorList>
            <person name="Sun Q."/>
            <person name="Ohkuma M."/>
        </authorList>
    </citation>
    <scope>NUCLEOTIDE SEQUENCE</scope>
    <source>
        <strain evidence="1">JCM 19831</strain>
    </source>
</reference>
<dbReference type="Proteomes" id="UP000642070">
    <property type="component" value="Unassembled WGS sequence"/>
</dbReference>
<accession>A0A917UG60</accession>